<protein>
    <submittedName>
        <fullName>29 kDa immunodominant polypeptide</fullName>
    </submittedName>
</protein>
<sequence length="20" mass="2314">ALEFKDSFIKRAVDSDSDRD</sequence>
<keyword id="KW-0903">Direct protein sequencing</keyword>
<name>Q9TWN5_THESE</name>
<proteinExistence type="evidence at protein level"/>
<organism>
    <name type="scientific">Theileria sergenti</name>
    <dbReference type="NCBI Taxonomy" id="5877"/>
    <lineage>
        <taxon>Eukaryota</taxon>
        <taxon>Sar</taxon>
        <taxon>Alveolata</taxon>
        <taxon>Apicomplexa</taxon>
        <taxon>Aconoidasida</taxon>
        <taxon>Piroplasmida</taxon>
        <taxon>Theileriidae</taxon>
        <taxon>Theileria</taxon>
    </lineage>
</organism>
<reference key="1">
    <citation type="submission" date="1995-03" db="EMBL/GenBank/DDBJ databases">
        <title>Immunogenicity and protective efficacy of solubilized merozoite-enriched Theileria sergenti immunogens. III. Characterization of immunodominant peptides.</title>
        <authorList>
            <person name="Baek B.K."/>
            <person name="Kim B.S."/>
            <person name="Rhim B.M."/>
            <person name="Lee H.I."/>
            <person name="Park Y.H."/>
            <person name="Kakoma I."/>
        </authorList>
    </citation>
    <scope>PROTEIN SEQUENCE</scope>
</reference>
<dbReference type="AlphaFoldDB" id="Q9TWN5"/>
<accession>Q9TWN5</accession>